<dbReference type="InterPro" id="IPR013320">
    <property type="entry name" value="ConA-like_dom_sf"/>
</dbReference>
<evidence type="ECO:0000256" key="2">
    <source>
        <dbReference type="SAM" id="MobiDB-lite"/>
    </source>
</evidence>
<dbReference type="SUPFAM" id="SSF49899">
    <property type="entry name" value="Concanavalin A-like lectins/glucanases"/>
    <property type="match status" value="1"/>
</dbReference>
<reference evidence="5 6" key="1">
    <citation type="submission" date="2018-12" db="EMBL/GenBank/DDBJ databases">
        <title>Genome sequencing of Eikenella corrodens KCOM 3110 (= JS217).</title>
        <authorList>
            <person name="Koo J.-K."/>
            <person name="Park S.-N."/>
            <person name="Lim Y.K."/>
        </authorList>
    </citation>
    <scope>NUCLEOTIDE SEQUENCE [LARGE SCALE GENOMIC DNA]</scope>
    <source>
        <strain evidence="5 6">KCOM 3110</strain>
    </source>
</reference>
<dbReference type="GO" id="GO:0005975">
    <property type="term" value="P:carbohydrate metabolic process"/>
    <property type="evidence" value="ECO:0007669"/>
    <property type="project" value="InterPro"/>
</dbReference>
<dbReference type="RefSeq" id="WP_126983458.1">
    <property type="nucleotide sequence ID" value="NZ_CP034670.1"/>
</dbReference>
<evidence type="ECO:0000256" key="1">
    <source>
        <dbReference type="ARBA" id="ARBA00006865"/>
    </source>
</evidence>
<feature type="region of interest" description="Disordered" evidence="2">
    <location>
        <begin position="20"/>
        <end position="75"/>
    </location>
</feature>
<organism evidence="5 6">
    <name type="scientific">Eikenella corrodens</name>
    <dbReference type="NCBI Taxonomy" id="539"/>
    <lineage>
        <taxon>Bacteria</taxon>
        <taxon>Pseudomonadati</taxon>
        <taxon>Pseudomonadota</taxon>
        <taxon>Betaproteobacteria</taxon>
        <taxon>Neisseriales</taxon>
        <taxon>Neisseriaceae</taxon>
        <taxon>Eikenella</taxon>
    </lineage>
</organism>
<feature type="signal peptide" evidence="3">
    <location>
        <begin position="1"/>
        <end position="18"/>
    </location>
</feature>
<dbReference type="Proteomes" id="UP000282435">
    <property type="component" value="Chromosome"/>
</dbReference>
<dbReference type="Gene3D" id="2.60.120.200">
    <property type="match status" value="1"/>
</dbReference>
<dbReference type="AlphaFoldDB" id="A0A3S9SKA2"/>
<comment type="similarity">
    <text evidence="1">Belongs to the glycosyl hydrolase 16 family.</text>
</comment>
<dbReference type="PROSITE" id="PS51257">
    <property type="entry name" value="PROKAR_LIPOPROTEIN"/>
    <property type="match status" value="1"/>
</dbReference>
<name>A0A3S9SKA2_EIKCO</name>
<evidence type="ECO:0000313" key="6">
    <source>
        <dbReference type="Proteomes" id="UP000282435"/>
    </source>
</evidence>
<dbReference type="EMBL" id="CP034670">
    <property type="protein sequence ID" value="AZR59953.1"/>
    <property type="molecule type" value="Genomic_DNA"/>
</dbReference>
<keyword evidence="3" id="KW-0732">Signal</keyword>
<dbReference type="PROSITE" id="PS51762">
    <property type="entry name" value="GH16_2"/>
    <property type="match status" value="1"/>
</dbReference>
<feature type="compositionally biased region" description="Low complexity" evidence="2">
    <location>
        <begin position="33"/>
        <end position="47"/>
    </location>
</feature>
<feature type="domain" description="GH16" evidence="4">
    <location>
        <begin position="57"/>
        <end position="296"/>
    </location>
</feature>
<proteinExistence type="inferred from homology"/>
<evidence type="ECO:0000313" key="5">
    <source>
        <dbReference type="EMBL" id="AZR59953.1"/>
    </source>
</evidence>
<protein>
    <submittedName>
        <fullName evidence="5">Glycosyl hydrolase family protein</fullName>
    </submittedName>
</protein>
<evidence type="ECO:0000256" key="3">
    <source>
        <dbReference type="SAM" id="SignalP"/>
    </source>
</evidence>
<accession>A0A3S9SKA2</accession>
<sequence>MKQIIVALSAALMLSACLEDKAGSSSPKPDNPPASQQQSQPQTENRPTQPPPRPQTPDREETPTPTPAPYKPVASSNFGQYEIDAFGYKWVVRDSSWRDGGPQVNDEWSFANVVKNDNGLDLKISHNAKGEPVGAELISVDSMGYGEYELAFESDWSRFDNSVVFGFFTYNWLEDTPGYQEIDAIETSRWGNTLLKSKATYYPDNEFKNRVTGPDYFWPESMRKGIVRMRWSKNRVDWTFLDGSTGKVVYTASRTERVPVPGKQQVHINLWNSDEGDWKNAKPQTVRLTGFKYTPSDR</sequence>
<gene>
    <name evidence="5" type="ORF">ELB75_07880</name>
</gene>
<feature type="chain" id="PRO_5019069224" evidence="3">
    <location>
        <begin position="19"/>
        <end position="298"/>
    </location>
</feature>
<evidence type="ECO:0000259" key="4">
    <source>
        <dbReference type="PROSITE" id="PS51762"/>
    </source>
</evidence>
<dbReference type="GO" id="GO:0004553">
    <property type="term" value="F:hydrolase activity, hydrolyzing O-glycosyl compounds"/>
    <property type="evidence" value="ECO:0007669"/>
    <property type="project" value="InterPro"/>
</dbReference>
<dbReference type="InterPro" id="IPR000757">
    <property type="entry name" value="Beta-glucanase-like"/>
</dbReference>
<keyword evidence="5" id="KW-0378">Hydrolase</keyword>
<dbReference type="OrthoDB" id="370098at2"/>